<keyword evidence="2" id="KW-1185">Reference proteome</keyword>
<sequence length="122" mass="14151">MVSEISALPLIGTDRPGRSYLDPRYPERRYTEQSSFSDGRARLSALRGDRTLERVLDNFQIKAAMHSRYLQFTIQEDAHLVQVIVKESNDEEKIIRKIPSDEIVRLIAKRNEILGFLFDMVV</sequence>
<dbReference type="Gene3D" id="3.30.160.170">
    <property type="entry name" value="FlaG-like"/>
    <property type="match status" value="1"/>
</dbReference>
<dbReference type="SUPFAM" id="SSF160214">
    <property type="entry name" value="FlaG-like"/>
    <property type="match status" value="1"/>
</dbReference>
<dbReference type="Pfam" id="PF03646">
    <property type="entry name" value="FlaG"/>
    <property type="match status" value="1"/>
</dbReference>
<keyword evidence="1" id="KW-0282">Flagellum</keyword>
<dbReference type="InterPro" id="IPR035924">
    <property type="entry name" value="FlaG-like_sf"/>
</dbReference>
<keyword evidence="1" id="KW-0969">Cilium</keyword>
<comment type="caution">
    <text evidence="1">The sequence shown here is derived from an EMBL/GenBank/DDBJ whole genome shotgun (WGS) entry which is preliminary data.</text>
</comment>
<dbReference type="RefSeq" id="WP_166670185.1">
    <property type="nucleotide sequence ID" value="NZ_SORI01000023.1"/>
</dbReference>
<organism evidence="1 2">
    <name type="scientific">Aminivibrio pyruvatiphilus</name>
    <dbReference type="NCBI Taxonomy" id="1005740"/>
    <lineage>
        <taxon>Bacteria</taxon>
        <taxon>Thermotogati</taxon>
        <taxon>Synergistota</taxon>
        <taxon>Synergistia</taxon>
        <taxon>Synergistales</taxon>
        <taxon>Aminobacteriaceae</taxon>
        <taxon>Aminivibrio</taxon>
    </lineage>
</organism>
<protein>
    <submittedName>
        <fullName evidence="1">Flagellar protein FlaG</fullName>
    </submittedName>
</protein>
<keyword evidence="1" id="KW-0966">Cell projection</keyword>
<reference evidence="1 2" key="1">
    <citation type="submission" date="2019-03" db="EMBL/GenBank/DDBJ databases">
        <title>Genomic Encyclopedia of Type Strains, Phase IV (KMG-IV): sequencing the most valuable type-strain genomes for metagenomic binning, comparative biology and taxonomic classification.</title>
        <authorList>
            <person name="Goeker M."/>
        </authorList>
    </citation>
    <scope>NUCLEOTIDE SEQUENCE [LARGE SCALE GENOMIC DNA]</scope>
    <source>
        <strain evidence="1 2">DSM 25964</strain>
    </source>
</reference>
<evidence type="ECO:0000313" key="2">
    <source>
        <dbReference type="Proteomes" id="UP000295066"/>
    </source>
</evidence>
<dbReference type="EMBL" id="SORI01000023">
    <property type="protein sequence ID" value="TDY55417.1"/>
    <property type="molecule type" value="Genomic_DNA"/>
</dbReference>
<accession>A0A4V3HFV7</accession>
<gene>
    <name evidence="1" type="ORF">C8D99_12321</name>
</gene>
<evidence type="ECO:0000313" key="1">
    <source>
        <dbReference type="EMBL" id="TDY55417.1"/>
    </source>
</evidence>
<dbReference type="Proteomes" id="UP000295066">
    <property type="component" value="Unassembled WGS sequence"/>
</dbReference>
<name>A0A4V3HFV7_9BACT</name>
<dbReference type="AlphaFoldDB" id="A0A4V3HFV7"/>
<dbReference type="InterPro" id="IPR005186">
    <property type="entry name" value="FlaG"/>
</dbReference>
<proteinExistence type="predicted"/>